<evidence type="ECO:0000313" key="1">
    <source>
        <dbReference type="EMBL" id="AGH44455.1"/>
    </source>
</evidence>
<accession>K7ARV7</accession>
<dbReference type="Gene3D" id="3.30.70.100">
    <property type="match status" value="1"/>
</dbReference>
<name>K7ARV7_9ALTE</name>
<dbReference type="eggNOG" id="COG3254">
    <property type="taxonomic scope" value="Bacteria"/>
</dbReference>
<dbReference type="STRING" id="1129794.C427_2346"/>
<dbReference type="GO" id="GO:0016857">
    <property type="term" value="F:racemase and epimerase activity, acting on carbohydrates and derivatives"/>
    <property type="evidence" value="ECO:0007669"/>
    <property type="project" value="InterPro"/>
</dbReference>
<sequence length="122" mass="14394">MSQTQQYCLILTLRDDAELIRQYDEYHQAGNVWPEVIKNICESGILDMQIYRHGEILVLLITASELFSFENMALRDRNNPKVVEWEQLMNRFHAVDDMTTTHKKWNVAKNVFDLKQHLISKG</sequence>
<dbReference type="InterPro" id="IPR052996">
    <property type="entry name" value="Carb_Metab_Mutarotase"/>
</dbReference>
<reference evidence="1 2" key="1">
    <citation type="journal article" date="2013" name="Genome Announc.">
        <title>Complete Genome Sequence of Glaciecola psychrophila Strain 170T.</title>
        <authorList>
            <person name="Yin J."/>
            <person name="Chen J."/>
            <person name="Liu G."/>
            <person name="Yu Y."/>
            <person name="Song L."/>
            <person name="Wang X."/>
            <person name="Qu X."/>
        </authorList>
    </citation>
    <scope>NUCLEOTIDE SEQUENCE [LARGE SCALE GENOMIC DNA]</scope>
    <source>
        <strain evidence="1 2">170</strain>
    </source>
</reference>
<dbReference type="RefSeq" id="WP_007638506.1">
    <property type="nucleotide sequence ID" value="NC_020514.1"/>
</dbReference>
<evidence type="ECO:0000313" key="2">
    <source>
        <dbReference type="Proteomes" id="UP000011864"/>
    </source>
</evidence>
<protein>
    <recommendedName>
        <fullName evidence="3">L-rhamnose mutarotase</fullName>
    </recommendedName>
</protein>
<dbReference type="InterPro" id="IPR008000">
    <property type="entry name" value="Rham/fucose_mutarotase"/>
</dbReference>
<dbReference type="OrthoDB" id="7272712at2"/>
<dbReference type="EMBL" id="CP003837">
    <property type="protein sequence ID" value="AGH44455.1"/>
    <property type="molecule type" value="Genomic_DNA"/>
</dbReference>
<evidence type="ECO:0008006" key="3">
    <source>
        <dbReference type="Google" id="ProtNLM"/>
    </source>
</evidence>
<dbReference type="PANTHER" id="PTHR43239">
    <property type="entry name" value="UPF0734 PROTEIN DDB_G0273871/DDB_G0273177"/>
    <property type="match status" value="1"/>
</dbReference>
<dbReference type="Proteomes" id="UP000011864">
    <property type="component" value="Chromosome"/>
</dbReference>
<dbReference type="PANTHER" id="PTHR43239:SF1">
    <property type="entry name" value="UPF0734 PROTEIN DDB_G0273871_DDB_G0273177"/>
    <property type="match status" value="1"/>
</dbReference>
<dbReference type="HOGENOM" id="CLU_100689_4_0_6"/>
<dbReference type="PATRIC" id="fig|1129794.4.peg.2326"/>
<proteinExistence type="predicted"/>
<dbReference type="InterPro" id="IPR011008">
    <property type="entry name" value="Dimeric_a/b-barrel"/>
</dbReference>
<dbReference type="AlphaFoldDB" id="K7ARV7"/>
<dbReference type="Pfam" id="PF05336">
    <property type="entry name" value="rhaM"/>
    <property type="match status" value="1"/>
</dbReference>
<keyword evidence="2" id="KW-1185">Reference proteome</keyword>
<organism evidence="1 2">
    <name type="scientific">Paraglaciecola psychrophila 170</name>
    <dbReference type="NCBI Taxonomy" id="1129794"/>
    <lineage>
        <taxon>Bacteria</taxon>
        <taxon>Pseudomonadati</taxon>
        <taxon>Pseudomonadota</taxon>
        <taxon>Gammaproteobacteria</taxon>
        <taxon>Alteromonadales</taxon>
        <taxon>Alteromonadaceae</taxon>
        <taxon>Paraglaciecola</taxon>
    </lineage>
</organism>
<dbReference type="KEGG" id="gps:C427_2346"/>
<dbReference type="SUPFAM" id="SSF54909">
    <property type="entry name" value="Dimeric alpha+beta barrel"/>
    <property type="match status" value="1"/>
</dbReference>
<gene>
    <name evidence="1" type="ORF">C427_2346</name>
</gene>